<keyword evidence="4 10" id="KW-0812">Transmembrane</keyword>
<evidence type="ECO:0000256" key="7">
    <source>
        <dbReference type="ARBA" id="ARBA00023136"/>
    </source>
</evidence>
<keyword evidence="6" id="KW-0297">G-protein coupled receptor</keyword>
<dbReference type="EMBL" id="GU474642">
    <property type="protein sequence ID" value="ADM24772.1"/>
    <property type="molecule type" value="Genomic_DNA"/>
</dbReference>
<keyword evidence="8 11" id="KW-0675">Receptor</keyword>
<evidence type="ECO:0000313" key="11">
    <source>
        <dbReference type="EMBL" id="ADM24772.1"/>
    </source>
</evidence>
<evidence type="ECO:0000256" key="8">
    <source>
        <dbReference type="ARBA" id="ARBA00023170"/>
    </source>
</evidence>
<dbReference type="AlphaFoldDB" id="E0XNN8"/>
<name>E0XNN8_SPOSA</name>
<dbReference type="InterPro" id="IPR001499">
    <property type="entry name" value="GPCR_STE3"/>
</dbReference>
<reference evidence="11" key="1">
    <citation type="journal article" date="2010" name="PLoS Genet.">
        <title>A deviation from the bipolar-tetrapolar mating paradigm in an early diverged basidiomycete.</title>
        <authorList>
            <person name="Coelho M.A."/>
            <person name="Sampaio J.P."/>
            <person name="Goncalves P."/>
        </authorList>
    </citation>
    <scope>NUCLEOTIDE SEQUENCE</scope>
    <source>
        <strain evidence="11">CBS 483</strain>
    </source>
</reference>
<dbReference type="CDD" id="cd14966">
    <property type="entry name" value="7tmD_STE3"/>
    <property type="match status" value="1"/>
</dbReference>
<feature type="transmembrane region" description="Helical" evidence="10">
    <location>
        <begin position="31"/>
        <end position="54"/>
    </location>
</feature>
<feature type="transmembrane region" description="Helical" evidence="10">
    <location>
        <begin position="110"/>
        <end position="131"/>
    </location>
</feature>
<sequence length="372" mass="41859">MFSPVFLVFNFLGIFFLLLPVVWHWRARNTATLLFIFWCLVTVVPLALNSAIWYSQADLKAPVYCDIVAKLRVGGDVGVPAAILCITRQLEAIAAARQAHFSAKDRRRRCLVDLAIGLGIPVLVMILHTIVQGHRYDIYQRVGCVSTMYWSLPTIFLVVIWPIVLLLAAAVYAGLATRLFIVRRRQFAKMLESSKSAISTSRFIRLIALSALQIAYSLPITIALQTYNLVELPLEPYISWSNVHYGFDYVGTYTLDELQLYSPRVSLQLVELSYWSYPLSCAFFFLFFGLGEESITAYRDGITLVGQRLGFRRRASSATGGGVQQSAAQISLPPYPRSEHSFIKEHDLEKDELDLPQAGVLVTVQEDDYTSV</sequence>
<dbReference type="Pfam" id="PF02076">
    <property type="entry name" value="STE3"/>
    <property type="match status" value="1"/>
</dbReference>
<keyword evidence="3" id="KW-0589">Pheromone response</keyword>
<feature type="transmembrane region" description="Helical" evidence="10">
    <location>
        <begin position="155"/>
        <end position="182"/>
    </location>
</feature>
<keyword evidence="9" id="KW-0807">Transducer</keyword>
<dbReference type="InterPro" id="IPR001546">
    <property type="entry name" value="GPCR_Pheromne_A_rcpt"/>
</dbReference>
<keyword evidence="7 10" id="KW-0472">Membrane</keyword>
<accession>E0XNN8</accession>
<evidence type="ECO:0000256" key="9">
    <source>
        <dbReference type="ARBA" id="ARBA00023224"/>
    </source>
</evidence>
<dbReference type="GO" id="GO:0004933">
    <property type="term" value="F:mating-type a-factor pheromone receptor activity"/>
    <property type="evidence" value="ECO:0007669"/>
    <property type="project" value="InterPro"/>
</dbReference>
<evidence type="ECO:0000256" key="5">
    <source>
        <dbReference type="ARBA" id="ARBA00022989"/>
    </source>
</evidence>
<keyword evidence="5 10" id="KW-1133">Transmembrane helix</keyword>
<comment type="subcellular location">
    <subcellularLocation>
        <location evidence="1">Membrane</location>
        <topology evidence="1">Multi-pass membrane protein</topology>
    </subcellularLocation>
</comment>
<dbReference type="PANTHER" id="PTHR28097:SF1">
    <property type="entry name" value="PHEROMONE A FACTOR RECEPTOR"/>
    <property type="match status" value="1"/>
</dbReference>
<comment type="similarity">
    <text evidence="2">Belongs to the G-protein coupled receptor 4 family.</text>
</comment>
<dbReference type="GO" id="GO:0005886">
    <property type="term" value="C:plasma membrane"/>
    <property type="evidence" value="ECO:0007669"/>
    <property type="project" value="TreeGrafter"/>
</dbReference>
<evidence type="ECO:0000256" key="4">
    <source>
        <dbReference type="ARBA" id="ARBA00022692"/>
    </source>
</evidence>
<gene>
    <name evidence="11" type="primary">STE3</name>
</gene>
<dbReference type="PANTHER" id="PTHR28097">
    <property type="entry name" value="PHEROMONE A FACTOR RECEPTOR"/>
    <property type="match status" value="1"/>
</dbReference>
<feature type="transmembrane region" description="Helical" evidence="10">
    <location>
        <begin position="272"/>
        <end position="290"/>
    </location>
</feature>
<organism evidence="11">
    <name type="scientific">Sporidiobolus salmonicolor</name>
    <name type="common">Yeast-like fungus</name>
    <name type="synonym">Sporobolomyces salmonicolor</name>
    <dbReference type="NCBI Taxonomy" id="5005"/>
    <lineage>
        <taxon>Eukaryota</taxon>
        <taxon>Fungi</taxon>
        <taxon>Dikarya</taxon>
        <taxon>Basidiomycota</taxon>
        <taxon>Pucciniomycotina</taxon>
        <taxon>Microbotryomycetes</taxon>
        <taxon>Sporidiobolales</taxon>
        <taxon>Sporidiobolaceae</taxon>
        <taxon>Sporobolomyces</taxon>
    </lineage>
</organism>
<evidence type="ECO:0000256" key="10">
    <source>
        <dbReference type="SAM" id="Phobius"/>
    </source>
</evidence>
<evidence type="ECO:0000256" key="2">
    <source>
        <dbReference type="ARBA" id="ARBA00011085"/>
    </source>
</evidence>
<protein>
    <submittedName>
        <fullName evidence="11">Mating pheromone receptor</fullName>
    </submittedName>
</protein>
<feature type="transmembrane region" description="Helical" evidence="10">
    <location>
        <begin position="203"/>
        <end position="224"/>
    </location>
</feature>
<evidence type="ECO:0000256" key="3">
    <source>
        <dbReference type="ARBA" id="ARBA00022507"/>
    </source>
</evidence>
<evidence type="ECO:0000256" key="1">
    <source>
        <dbReference type="ARBA" id="ARBA00004141"/>
    </source>
</evidence>
<dbReference type="GO" id="GO:0000750">
    <property type="term" value="P:pheromone-dependent signal transduction involved in conjugation with cellular fusion"/>
    <property type="evidence" value="ECO:0007669"/>
    <property type="project" value="TreeGrafter"/>
</dbReference>
<feature type="transmembrane region" description="Helical" evidence="10">
    <location>
        <begin position="7"/>
        <end position="25"/>
    </location>
</feature>
<dbReference type="PRINTS" id="PR00900">
    <property type="entry name" value="PHEROMONEAR"/>
</dbReference>
<evidence type="ECO:0000256" key="6">
    <source>
        <dbReference type="ARBA" id="ARBA00023040"/>
    </source>
</evidence>
<proteinExistence type="inferred from homology"/>
<dbReference type="PRINTS" id="PR00899">
    <property type="entry name" value="GPCRSTE3"/>
</dbReference>